<dbReference type="GO" id="GO:0052689">
    <property type="term" value="F:carboxylic ester hydrolase activity"/>
    <property type="evidence" value="ECO:0007669"/>
    <property type="project" value="UniProtKB-ARBA"/>
</dbReference>
<evidence type="ECO:0000256" key="1">
    <source>
        <dbReference type="ARBA" id="ARBA00022801"/>
    </source>
</evidence>
<protein>
    <submittedName>
        <fullName evidence="3">Alpha/beta fold hydrolase</fullName>
    </submittedName>
</protein>
<comment type="caution">
    <text evidence="3">The sequence shown here is derived from an EMBL/GenBank/DDBJ whole genome shotgun (WGS) entry which is preliminary data.</text>
</comment>
<dbReference type="GO" id="GO:0006508">
    <property type="term" value="P:proteolysis"/>
    <property type="evidence" value="ECO:0007669"/>
    <property type="project" value="InterPro"/>
</dbReference>
<sequence length="321" mass="37023">MIQRRMIFHLNCRILILLVLISFCLPLYALKPEKGYKAIPSDYGVIYREVEFQTSDGLKLKGWFIPAQDTTGIANSIIGRILPVPEELKPAPREYHTLDDSKRPTIIICDGDAGNMTQFIFYAYHFFIRGYNIFLFDWRGFGMSSEWHTDPDRLCYTEFLIDYDTAIDFVKQQPEVDTTRIGVMGFSTGAYLSFAIIAKRKDISVYVGRALMSSFDEILPVLKKSMPERNFVAPEGYPEDLLPINAAEKIDIPAFLIVGEKDNRTPVWMFEKISVKLKGPKELWVVPDAEHGGIKGPEFINYPEFFDRVLLFFDKYLRNHE</sequence>
<keyword evidence="1 3" id="KW-0378">Hydrolase</keyword>
<name>A0A7V1EID6_UNCW3</name>
<dbReference type="InterPro" id="IPR001375">
    <property type="entry name" value="Peptidase_S9_cat"/>
</dbReference>
<dbReference type="InterPro" id="IPR029058">
    <property type="entry name" value="AB_hydrolase_fold"/>
</dbReference>
<dbReference type="PANTHER" id="PTHR22946">
    <property type="entry name" value="DIENELACTONE HYDROLASE DOMAIN-CONTAINING PROTEIN-RELATED"/>
    <property type="match status" value="1"/>
</dbReference>
<organism evidence="3">
    <name type="scientific">candidate division WOR-3 bacterium</name>
    <dbReference type="NCBI Taxonomy" id="2052148"/>
    <lineage>
        <taxon>Bacteria</taxon>
        <taxon>Bacteria division WOR-3</taxon>
    </lineage>
</organism>
<dbReference type="Pfam" id="PF00326">
    <property type="entry name" value="Peptidase_S9"/>
    <property type="match status" value="1"/>
</dbReference>
<feature type="domain" description="Peptidase S9 prolyl oligopeptidase catalytic" evidence="2">
    <location>
        <begin position="125"/>
        <end position="319"/>
    </location>
</feature>
<reference evidence="3" key="1">
    <citation type="journal article" date="2020" name="mSystems">
        <title>Genome- and Community-Level Interaction Insights into Carbon Utilization and Element Cycling Functions of Hydrothermarchaeota in Hydrothermal Sediment.</title>
        <authorList>
            <person name="Zhou Z."/>
            <person name="Liu Y."/>
            <person name="Xu W."/>
            <person name="Pan J."/>
            <person name="Luo Z.H."/>
            <person name="Li M."/>
        </authorList>
    </citation>
    <scope>NUCLEOTIDE SEQUENCE [LARGE SCALE GENOMIC DNA]</scope>
    <source>
        <strain evidence="3">SpSt-258</strain>
    </source>
</reference>
<dbReference type="GO" id="GO:0008236">
    <property type="term" value="F:serine-type peptidase activity"/>
    <property type="evidence" value="ECO:0007669"/>
    <property type="project" value="InterPro"/>
</dbReference>
<gene>
    <name evidence="3" type="ORF">ENP86_07915</name>
</gene>
<dbReference type="EMBL" id="DSKY01000020">
    <property type="protein sequence ID" value="HDY59460.1"/>
    <property type="molecule type" value="Genomic_DNA"/>
</dbReference>
<dbReference type="PANTHER" id="PTHR22946:SF9">
    <property type="entry name" value="POLYKETIDE TRANSFERASE AF380"/>
    <property type="match status" value="1"/>
</dbReference>
<evidence type="ECO:0000313" key="3">
    <source>
        <dbReference type="EMBL" id="HDY59460.1"/>
    </source>
</evidence>
<accession>A0A7V1EID6</accession>
<dbReference type="AlphaFoldDB" id="A0A7V1EID6"/>
<proteinExistence type="predicted"/>
<dbReference type="Gene3D" id="3.40.50.1820">
    <property type="entry name" value="alpha/beta hydrolase"/>
    <property type="match status" value="1"/>
</dbReference>
<evidence type="ECO:0000259" key="2">
    <source>
        <dbReference type="Pfam" id="PF00326"/>
    </source>
</evidence>
<dbReference type="SUPFAM" id="SSF53474">
    <property type="entry name" value="alpha/beta-Hydrolases"/>
    <property type="match status" value="1"/>
</dbReference>
<dbReference type="InterPro" id="IPR050261">
    <property type="entry name" value="FrsA_esterase"/>
</dbReference>